<feature type="compositionally biased region" description="Polar residues" evidence="1">
    <location>
        <begin position="158"/>
        <end position="174"/>
    </location>
</feature>
<dbReference type="Proteomes" id="UP001142292">
    <property type="component" value="Unassembled WGS sequence"/>
</dbReference>
<comment type="caution">
    <text evidence="2">The sequence shown here is derived from an EMBL/GenBank/DDBJ whole genome shotgun (WGS) entry which is preliminary data.</text>
</comment>
<sequence length="174" mass="17168">MLALGVVVSIGATGTLAYWTDTVEVSGATLTTGTLDLQVNGADPYTGFTALSLTGMYPGTSSAGVLTVQNVGTVPLSYTMTSGSSTATLSPLTLKVTADTSVTNDGTLNQTCPGAALAGTGGALPSAGIATARTLQPGSSETLCLQVTLGTDAPDSAQGRSSDLTFTLTGTQLP</sequence>
<protein>
    <recommendedName>
        <fullName evidence="4">SipW-cognate class signal peptide</fullName>
    </recommendedName>
</protein>
<proteinExistence type="predicted"/>
<dbReference type="EMBL" id="BSEL01000007">
    <property type="protein sequence ID" value="GLJ69317.1"/>
    <property type="molecule type" value="Genomic_DNA"/>
</dbReference>
<accession>A0ABQ5T0R3</accession>
<reference evidence="2" key="1">
    <citation type="journal article" date="2014" name="Int. J. Syst. Evol. Microbiol.">
        <title>Complete genome of a new Firmicutes species belonging to the dominant human colonic microbiota ('Ruminococcus bicirculans') reveals two chromosomes and a selective capacity to utilize plant glucans.</title>
        <authorList>
            <consortium name="NISC Comparative Sequencing Program"/>
            <person name="Wegmann U."/>
            <person name="Louis P."/>
            <person name="Goesmann A."/>
            <person name="Henrissat B."/>
            <person name="Duncan S.H."/>
            <person name="Flint H.J."/>
        </authorList>
    </citation>
    <scope>NUCLEOTIDE SEQUENCE</scope>
    <source>
        <strain evidence="2">VKM Ac-1246</strain>
    </source>
</reference>
<keyword evidence="3" id="KW-1185">Reference proteome</keyword>
<dbReference type="InterPro" id="IPR023833">
    <property type="entry name" value="Signal_pept_SipW-depend-type"/>
</dbReference>
<feature type="region of interest" description="Disordered" evidence="1">
    <location>
        <begin position="154"/>
        <end position="174"/>
    </location>
</feature>
<name>A0ABQ5T0R3_9ACTN</name>
<dbReference type="NCBIfam" id="TIGR04088">
    <property type="entry name" value="cognate_SipW"/>
    <property type="match status" value="1"/>
</dbReference>
<reference evidence="2" key="2">
    <citation type="submission" date="2023-01" db="EMBL/GenBank/DDBJ databases">
        <authorList>
            <person name="Sun Q."/>
            <person name="Evtushenko L."/>
        </authorList>
    </citation>
    <scope>NUCLEOTIDE SEQUENCE</scope>
    <source>
        <strain evidence="2">VKM Ac-1246</strain>
    </source>
</reference>
<evidence type="ECO:0008006" key="4">
    <source>
        <dbReference type="Google" id="ProtNLM"/>
    </source>
</evidence>
<evidence type="ECO:0000313" key="3">
    <source>
        <dbReference type="Proteomes" id="UP001142292"/>
    </source>
</evidence>
<evidence type="ECO:0000256" key="1">
    <source>
        <dbReference type="SAM" id="MobiDB-lite"/>
    </source>
</evidence>
<evidence type="ECO:0000313" key="2">
    <source>
        <dbReference type="EMBL" id="GLJ69317.1"/>
    </source>
</evidence>
<gene>
    <name evidence="2" type="ORF">GCM10017579_33530</name>
</gene>
<organism evidence="2 3">
    <name type="scientific">Nocardioides luteus</name>
    <dbReference type="NCBI Taxonomy" id="1844"/>
    <lineage>
        <taxon>Bacteria</taxon>
        <taxon>Bacillati</taxon>
        <taxon>Actinomycetota</taxon>
        <taxon>Actinomycetes</taxon>
        <taxon>Propionibacteriales</taxon>
        <taxon>Nocardioidaceae</taxon>
        <taxon>Nocardioides</taxon>
    </lineage>
</organism>